<evidence type="ECO:0000256" key="5">
    <source>
        <dbReference type="SAM" id="MobiDB-lite"/>
    </source>
</evidence>
<protein>
    <recommendedName>
        <fullName evidence="6">HTH tetR-type domain-containing protein</fullName>
    </recommendedName>
</protein>
<dbReference type="Proteomes" id="UP001499863">
    <property type="component" value="Unassembled WGS sequence"/>
</dbReference>
<accession>A0ABN1YD22</accession>
<dbReference type="Gene3D" id="1.10.357.10">
    <property type="entry name" value="Tetracycline Repressor, domain 2"/>
    <property type="match status" value="1"/>
</dbReference>
<feature type="domain" description="HTH tetR-type" evidence="6">
    <location>
        <begin position="20"/>
        <end position="80"/>
    </location>
</feature>
<dbReference type="InterPro" id="IPR001647">
    <property type="entry name" value="HTH_TetR"/>
</dbReference>
<dbReference type="Pfam" id="PF00440">
    <property type="entry name" value="TetR_N"/>
    <property type="match status" value="1"/>
</dbReference>
<evidence type="ECO:0000259" key="6">
    <source>
        <dbReference type="PROSITE" id="PS50977"/>
    </source>
</evidence>
<proteinExistence type="predicted"/>
<keyword evidence="2 4" id="KW-0238">DNA-binding</keyword>
<keyword evidence="8" id="KW-1185">Reference proteome</keyword>
<name>A0ABN1YD22_9ACTN</name>
<sequence length="213" mass="23651">MQGQGTDTVAEPGLRDRKRARTRQAIRTAGLDLFEELGFEGTTVDQICRRADVAHRTFFRYYECKEALLFGMDFGAAFLDAFAAAPAELELWAAFRHAGGVLDGQLEEPAEHTVRRRALRRGFIEIRSVREFALIMIDTVSQRVAAIVAERLGVDPLADLRPQAFAALMAGMTRRQVVDGNEMRSLEEWVEAFRVLLAGFEAPAPAEPAGAVR</sequence>
<evidence type="ECO:0000313" key="8">
    <source>
        <dbReference type="Proteomes" id="UP001499863"/>
    </source>
</evidence>
<evidence type="ECO:0000256" key="2">
    <source>
        <dbReference type="ARBA" id="ARBA00023125"/>
    </source>
</evidence>
<gene>
    <name evidence="7" type="ORF">GCM10009639_46960</name>
</gene>
<dbReference type="PANTHER" id="PTHR30055">
    <property type="entry name" value="HTH-TYPE TRANSCRIPTIONAL REGULATOR RUTR"/>
    <property type="match status" value="1"/>
</dbReference>
<reference evidence="7 8" key="1">
    <citation type="journal article" date="2019" name="Int. J. Syst. Evol. Microbiol.">
        <title>The Global Catalogue of Microorganisms (GCM) 10K type strain sequencing project: providing services to taxonomists for standard genome sequencing and annotation.</title>
        <authorList>
            <consortium name="The Broad Institute Genomics Platform"/>
            <consortium name="The Broad Institute Genome Sequencing Center for Infectious Disease"/>
            <person name="Wu L."/>
            <person name="Ma J."/>
        </authorList>
    </citation>
    <scope>NUCLEOTIDE SEQUENCE [LARGE SCALE GENOMIC DNA]</scope>
    <source>
        <strain evidence="7 8">JCM 12393</strain>
    </source>
</reference>
<feature type="DNA-binding region" description="H-T-H motif" evidence="4">
    <location>
        <begin position="43"/>
        <end position="62"/>
    </location>
</feature>
<keyword evidence="1" id="KW-0805">Transcription regulation</keyword>
<evidence type="ECO:0000256" key="3">
    <source>
        <dbReference type="ARBA" id="ARBA00023163"/>
    </source>
</evidence>
<dbReference type="RefSeq" id="WP_344338949.1">
    <property type="nucleotide sequence ID" value="NZ_BAAAKJ010000255.1"/>
</dbReference>
<evidence type="ECO:0000256" key="1">
    <source>
        <dbReference type="ARBA" id="ARBA00023015"/>
    </source>
</evidence>
<organism evidence="7 8">
    <name type="scientific">Kitasatospora putterlickiae</name>
    <dbReference type="NCBI Taxonomy" id="221725"/>
    <lineage>
        <taxon>Bacteria</taxon>
        <taxon>Bacillati</taxon>
        <taxon>Actinomycetota</taxon>
        <taxon>Actinomycetes</taxon>
        <taxon>Kitasatosporales</taxon>
        <taxon>Streptomycetaceae</taxon>
        <taxon>Kitasatospora</taxon>
    </lineage>
</organism>
<evidence type="ECO:0000313" key="7">
    <source>
        <dbReference type="EMBL" id="GAA1402926.1"/>
    </source>
</evidence>
<dbReference type="InterPro" id="IPR009057">
    <property type="entry name" value="Homeodomain-like_sf"/>
</dbReference>
<dbReference type="InterPro" id="IPR050109">
    <property type="entry name" value="HTH-type_TetR-like_transc_reg"/>
</dbReference>
<evidence type="ECO:0000256" key="4">
    <source>
        <dbReference type="PROSITE-ProRule" id="PRU00335"/>
    </source>
</evidence>
<comment type="caution">
    <text evidence="7">The sequence shown here is derived from an EMBL/GenBank/DDBJ whole genome shotgun (WGS) entry which is preliminary data.</text>
</comment>
<feature type="region of interest" description="Disordered" evidence="5">
    <location>
        <begin position="1"/>
        <end position="21"/>
    </location>
</feature>
<dbReference type="EMBL" id="BAAAKJ010000255">
    <property type="protein sequence ID" value="GAA1402926.1"/>
    <property type="molecule type" value="Genomic_DNA"/>
</dbReference>
<dbReference type="Gene3D" id="1.10.10.60">
    <property type="entry name" value="Homeodomain-like"/>
    <property type="match status" value="1"/>
</dbReference>
<dbReference type="PANTHER" id="PTHR30055:SF234">
    <property type="entry name" value="HTH-TYPE TRANSCRIPTIONAL REGULATOR BETI"/>
    <property type="match status" value="1"/>
</dbReference>
<keyword evidence="3" id="KW-0804">Transcription</keyword>
<dbReference type="SUPFAM" id="SSF46689">
    <property type="entry name" value="Homeodomain-like"/>
    <property type="match status" value="1"/>
</dbReference>
<dbReference type="PROSITE" id="PS50977">
    <property type="entry name" value="HTH_TETR_2"/>
    <property type="match status" value="1"/>
</dbReference>